<evidence type="ECO:0000313" key="1">
    <source>
        <dbReference type="EMBL" id="JAD19035.1"/>
    </source>
</evidence>
<dbReference type="AlphaFoldDB" id="A0A0A8Y1P5"/>
<protein>
    <submittedName>
        <fullName evidence="1">Uncharacterized protein</fullName>
    </submittedName>
</protein>
<sequence>MITIKLHYCQHLGLNVKTCNTFLIIYVARKS</sequence>
<reference evidence="1" key="1">
    <citation type="submission" date="2014-09" db="EMBL/GenBank/DDBJ databases">
        <authorList>
            <person name="Magalhaes I.L.F."/>
            <person name="Oliveira U."/>
            <person name="Santos F.R."/>
            <person name="Vidigal T.H.D.A."/>
            <person name="Brescovit A.D."/>
            <person name="Santos A.J."/>
        </authorList>
    </citation>
    <scope>NUCLEOTIDE SEQUENCE</scope>
    <source>
        <tissue evidence="1">Shoot tissue taken approximately 20 cm above the soil surface</tissue>
    </source>
</reference>
<dbReference type="EMBL" id="GBRH01278860">
    <property type="protein sequence ID" value="JAD19035.1"/>
    <property type="molecule type" value="Transcribed_RNA"/>
</dbReference>
<organism evidence="1">
    <name type="scientific">Arundo donax</name>
    <name type="common">Giant reed</name>
    <name type="synonym">Donax arundinaceus</name>
    <dbReference type="NCBI Taxonomy" id="35708"/>
    <lineage>
        <taxon>Eukaryota</taxon>
        <taxon>Viridiplantae</taxon>
        <taxon>Streptophyta</taxon>
        <taxon>Embryophyta</taxon>
        <taxon>Tracheophyta</taxon>
        <taxon>Spermatophyta</taxon>
        <taxon>Magnoliopsida</taxon>
        <taxon>Liliopsida</taxon>
        <taxon>Poales</taxon>
        <taxon>Poaceae</taxon>
        <taxon>PACMAD clade</taxon>
        <taxon>Arundinoideae</taxon>
        <taxon>Arundineae</taxon>
        <taxon>Arundo</taxon>
    </lineage>
</organism>
<accession>A0A0A8Y1P5</accession>
<name>A0A0A8Y1P5_ARUDO</name>
<proteinExistence type="predicted"/>
<reference evidence="1" key="2">
    <citation type="journal article" date="2015" name="Data Brief">
        <title>Shoot transcriptome of the giant reed, Arundo donax.</title>
        <authorList>
            <person name="Barrero R.A."/>
            <person name="Guerrero F.D."/>
            <person name="Moolhuijzen P."/>
            <person name="Goolsby J.A."/>
            <person name="Tidwell J."/>
            <person name="Bellgard S.E."/>
            <person name="Bellgard M.I."/>
        </authorList>
    </citation>
    <scope>NUCLEOTIDE SEQUENCE</scope>
    <source>
        <tissue evidence="1">Shoot tissue taken approximately 20 cm above the soil surface</tissue>
    </source>
</reference>